<evidence type="ECO:0000313" key="3">
    <source>
        <dbReference type="Proteomes" id="UP000646844"/>
    </source>
</evidence>
<feature type="transmembrane region" description="Helical" evidence="1">
    <location>
        <begin position="36"/>
        <end position="54"/>
    </location>
</feature>
<dbReference type="InterPro" id="IPR036259">
    <property type="entry name" value="MFS_trans_sf"/>
</dbReference>
<comment type="caution">
    <text evidence="2">The sequence shown here is derived from an EMBL/GenBank/DDBJ whole genome shotgun (WGS) entry which is preliminary data.</text>
</comment>
<dbReference type="RefSeq" id="WP_010978779.1">
    <property type="nucleotide sequence ID" value="NZ_BAABQO010000014.1"/>
</dbReference>
<keyword evidence="1" id="KW-0472">Membrane</keyword>
<sequence length="335" mass="37537">MNSETKLASSWFIWGLSYYLYYPFVSLFAVKFVKDVTILYLISTLFAIPMPLIGSKLARKIGLVKTMMLGGILSGLGLVLFSFSTSLPSLIISYVIASTFFISLPSYYSYMNNLGKGTISKIWAISIIPSLFTPSIGGVIASVLGLRAVFLIGGILMAFTALPLLRLKEIQIMQDSLVFDVKLLIPIVVILPIALAFPFVYLILKQNYSMSYENIGVIATLAEVMGAFFTFLYSKFTKRFFLSIYLILFSLIYLIYFNPMFTLFFGLWEAIIPSALEESKEKSPEAFGIINSFQQIGWFTGYLFSYLEFSIKTSILISSIISVLLGLIFLVLNKL</sequence>
<proteinExistence type="predicted"/>
<organism evidence="2 3">
    <name type="scientific">Sulfurisphaera tokodaii</name>
    <dbReference type="NCBI Taxonomy" id="111955"/>
    <lineage>
        <taxon>Archaea</taxon>
        <taxon>Thermoproteota</taxon>
        <taxon>Thermoprotei</taxon>
        <taxon>Sulfolobales</taxon>
        <taxon>Sulfolobaceae</taxon>
        <taxon>Sulfurisphaera</taxon>
    </lineage>
</organism>
<feature type="transmembrane region" description="Helical" evidence="1">
    <location>
        <begin position="309"/>
        <end position="332"/>
    </location>
</feature>
<dbReference type="EMBL" id="DUJO01000048">
    <property type="protein sequence ID" value="HII74605.1"/>
    <property type="molecule type" value="Genomic_DNA"/>
</dbReference>
<dbReference type="Gene3D" id="1.20.1250.20">
    <property type="entry name" value="MFS general substrate transporter like domains"/>
    <property type="match status" value="2"/>
</dbReference>
<protein>
    <submittedName>
        <fullName evidence="2">MFS transporter</fullName>
    </submittedName>
</protein>
<feature type="transmembrane region" description="Helical" evidence="1">
    <location>
        <begin position="177"/>
        <end position="203"/>
    </location>
</feature>
<feature type="transmembrane region" description="Helical" evidence="1">
    <location>
        <begin position="12"/>
        <end position="30"/>
    </location>
</feature>
<dbReference type="SUPFAM" id="SSF103473">
    <property type="entry name" value="MFS general substrate transporter"/>
    <property type="match status" value="1"/>
</dbReference>
<gene>
    <name evidence="2" type="ORF">HA332_09580</name>
</gene>
<feature type="transmembrane region" description="Helical" evidence="1">
    <location>
        <begin position="148"/>
        <end position="165"/>
    </location>
</feature>
<keyword evidence="1" id="KW-1133">Transmembrane helix</keyword>
<feature type="transmembrane region" description="Helical" evidence="1">
    <location>
        <begin position="240"/>
        <end position="257"/>
    </location>
</feature>
<evidence type="ECO:0000313" key="2">
    <source>
        <dbReference type="EMBL" id="HII74605.1"/>
    </source>
</evidence>
<dbReference type="Proteomes" id="UP000646844">
    <property type="component" value="Unassembled WGS sequence"/>
</dbReference>
<evidence type="ECO:0000256" key="1">
    <source>
        <dbReference type="SAM" id="Phobius"/>
    </source>
</evidence>
<feature type="transmembrane region" description="Helical" evidence="1">
    <location>
        <begin position="91"/>
        <end position="110"/>
    </location>
</feature>
<feature type="transmembrane region" description="Helical" evidence="1">
    <location>
        <begin position="215"/>
        <end position="233"/>
    </location>
</feature>
<feature type="transmembrane region" description="Helical" evidence="1">
    <location>
        <begin position="66"/>
        <end position="85"/>
    </location>
</feature>
<dbReference type="OMA" id="KLAISWI"/>
<feature type="transmembrane region" description="Helical" evidence="1">
    <location>
        <begin position="122"/>
        <end position="142"/>
    </location>
</feature>
<name>A0A832TIA2_9CREN</name>
<accession>A0A832TIA2</accession>
<dbReference type="GeneID" id="1458746"/>
<reference evidence="2" key="1">
    <citation type="journal article" date="2020" name="bioRxiv">
        <title>A rank-normalized archaeal taxonomy based on genome phylogeny resolves widespread incomplete and uneven classifications.</title>
        <authorList>
            <person name="Rinke C."/>
            <person name="Chuvochina M."/>
            <person name="Mussig A.J."/>
            <person name="Chaumeil P.-A."/>
            <person name="Waite D.W."/>
            <person name="Whitman W.B."/>
            <person name="Parks D.H."/>
            <person name="Hugenholtz P."/>
        </authorList>
    </citation>
    <scope>NUCLEOTIDE SEQUENCE</scope>
    <source>
        <strain evidence="2">UBA8838</strain>
    </source>
</reference>
<dbReference type="AlphaFoldDB" id="A0A832TIA2"/>
<keyword evidence="1" id="KW-0812">Transmembrane</keyword>